<proteinExistence type="predicted"/>
<accession>A0ABS9BQ87</accession>
<reference evidence="1 2" key="1">
    <citation type="submission" date="2022-01" db="EMBL/GenBank/DDBJ databases">
        <title>Mariniradius saccharolyticus sp. nov., isolated from sediment of a river.</title>
        <authorList>
            <person name="Liu H."/>
        </authorList>
    </citation>
    <scope>NUCLEOTIDE SEQUENCE [LARGE SCALE GENOMIC DNA]</scope>
    <source>
        <strain evidence="1 2">RY-2</strain>
    </source>
</reference>
<dbReference type="PANTHER" id="PTHR33639">
    <property type="entry name" value="THIOL-DISULFIDE OXIDOREDUCTASE DCC"/>
    <property type="match status" value="1"/>
</dbReference>
<name>A0ABS9BQ87_9BACT</name>
<organism evidence="1 2">
    <name type="scientific">Mariniradius sediminis</name>
    <dbReference type="NCBI Taxonomy" id="2909237"/>
    <lineage>
        <taxon>Bacteria</taxon>
        <taxon>Pseudomonadati</taxon>
        <taxon>Bacteroidota</taxon>
        <taxon>Cytophagia</taxon>
        <taxon>Cytophagales</taxon>
        <taxon>Cyclobacteriaceae</taxon>
        <taxon>Mariniradius</taxon>
    </lineage>
</organism>
<dbReference type="InterPro" id="IPR007263">
    <property type="entry name" value="DCC1-like"/>
</dbReference>
<dbReference type="RefSeq" id="WP_234860341.1">
    <property type="nucleotide sequence ID" value="NZ_JAKEVZ010000002.1"/>
</dbReference>
<keyword evidence="2" id="KW-1185">Reference proteome</keyword>
<evidence type="ECO:0000313" key="2">
    <source>
        <dbReference type="Proteomes" id="UP001201449"/>
    </source>
</evidence>
<comment type="caution">
    <text evidence="1">The sequence shown here is derived from an EMBL/GenBank/DDBJ whole genome shotgun (WGS) entry which is preliminary data.</text>
</comment>
<dbReference type="PANTHER" id="PTHR33639:SF2">
    <property type="entry name" value="DUF393 DOMAIN-CONTAINING PROTEIN"/>
    <property type="match status" value="1"/>
</dbReference>
<evidence type="ECO:0000313" key="1">
    <source>
        <dbReference type="EMBL" id="MCF1750220.1"/>
    </source>
</evidence>
<gene>
    <name evidence="1" type="ORF">L0U89_03985</name>
</gene>
<dbReference type="Proteomes" id="UP001201449">
    <property type="component" value="Unassembled WGS sequence"/>
</dbReference>
<dbReference type="Pfam" id="PF04134">
    <property type="entry name" value="DCC1-like"/>
    <property type="match status" value="1"/>
</dbReference>
<sequence length="141" mass="16671">MSLPKDYGIILFDGVCNLCNHAVDFVIQRDKKDRFKFASLQEPFLEGFLKRYHIPNAYLDSIVFVYRDKVYVKSRAALEIARLMGGFWSLLYFFVIVPEIIRDPIYDWIAKNRYRWYGKRSSCRVPTPQEAAKFLKPADFL</sequence>
<dbReference type="InterPro" id="IPR052927">
    <property type="entry name" value="DCC_oxidoreductase"/>
</dbReference>
<protein>
    <submittedName>
        <fullName evidence="1">DCC1-like thiol-disulfide oxidoreductase family protein</fullName>
    </submittedName>
</protein>
<dbReference type="EMBL" id="JAKEVZ010000002">
    <property type="protein sequence ID" value="MCF1750220.1"/>
    <property type="molecule type" value="Genomic_DNA"/>
</dbReference>